<evidence type="ECO:0000313" key="10">
    <source>
        <dbReference type="Proteomes" id="UP000438991"/>
    </source>
</evidence>
<dbReference type="InterPro" id="IPR000620">
    <property type="entry name" value="EamA_dom"/>
</dbReference>
<feature type="transmembrane region" description="Helical" evidence="7">
    <location>
        <begin position="404"/>
        <end position="422"/>
    </location>
</feature>
<dbReference type="Pfam" id="PF00892">
    <property type="entry name" value="EamA"/>
    <property type="match status" value="2"/>
</dbReference>
<reference evidence="9 10" key="1">
    <citation type="submission" date="2019-11" db="EMBL/GenBank/DDBJ databases">
        <title>Whole-genome sequence of Rhodoplanes serenus DSM 18633, type strain.</title>
        <authorList>
            <person name="Kyndt J.A."/>
            <person name="Meyer T.E."/>
        </authorList>
    </citation>
    <scope>NUCLEOTIDE SEQUENCE [LARGE SCALE GENOMIC DNA]</scope>
    <source>
        <strain evidence="9 10">DSM 18633</strain>
    </source>
</reference>
<feature type="region of interest" description="Disordered" evidence="6">
    <location>
        <begin position="20"/>
        <end position="127"/>
    </location>
</feature>
<feature type="transmembrane region" description="Helical" evidence="7">
    <location>
        <begin position="196"/>
        <end position="217"/>
    </location>
</feature>
<comment type="similarity">
    <text evidence="2">Belongs to the EamA transporter family.</text>
</comment>
<dbReference type="PANTHER" id="PTHR32322:SF2">
    <property type="entry name" value="EAMA DOMAIN-CONTAINING PROTEIN"/>
    <property type="match status" value="1"/>
</dbReference>
<evidence type="ECO:0000256" key="5">
    <source>
        <dbReference type="ARBA" id="ARBA00023136"/>
    </source>
</evidence>
<evidence type="ECO:0000256" key="6">
    <source>
        <dbReference type="SAM" id="MobiDB-lite"/>
    </source>
</evidence>
<evidence type="ECO:0000256" key="4">
    <source>
        <dbReference type="ARBA" id="ARBA00022989"/>
    </source>
</evidence>
<feature type="transmembrane region" description="Helical" evidence="7">
    <location>
        <begin position="161"/>
        <end position="184"/>
    </location>
</feature>
<evidence type="ECO:0000256" key="7">
    <source>
        <dbReference type="SAM" id="Phobius"/>
    </source>
</evidence>
<feature type="transmembrane region" description="Helical" evidence="7">
    <location>
        <begin position="248"/>
        <end position="269"/>
    </location>
</feature>
<feature type="transmembrane region" description="Helical" evidence="7">
    <location>
        <begin position="134"/>
        <end position="155"/>
    </location>
</feature>
<dbReference type="SUPFAM" id="SSF103481">
    <property type="entry name" value="Multidrug resistance efflux transporter EmrE"/>
    <property type="match status" value="2"/>
</dbReference>
<feature type="transmembrane region" description="Helical" evidence="7">
    <location>
        <begin position="312"/>
        <end position="335"/>
    </location>
</feature>
<gene>
    <name evidence="9" type="ORF">GJ689_02745</name>
</gene>
<accession>A0A9X5AQK3</accession>
<evidence type="ECO:0000256" key="2">
    <source>
        <dbReference type="ARBA" id="ARBA00007362"/>
    </source>
</evidence>
<feature type="compositionally biased region" description="Basic and acidic residues" evidence="6">
    <location>
        <begin position="98"/>
        <end position="113"/>
    </location>
</feature>
<proteinExistence type="inferred from homology"/>
<feature type="domain" description="EamA" evidence="8">
    <location>
        <begin position="133"/>
        <end position="265"/>
    </location>
</feature>
<evidence type="ECO:0000256" key="1">
    <source>
        <dbReference type="ARBA" id="ARBA00004141"/>
    </source>
</evidence>
<sequence length="428" mass="44517">MPSRRRSGGRCCASCARPAAWRSGARPTSSRPISACRGRPSTPTRNDHRLVRIANRRVVVQRSATNPRRSGFRTHVFRPTASDHGGRRFRRHGIRPPPGRDRRSGDRQLGDRPGRHRTERRGAAPGGSDPVRAILSLVFVSLLWGSSFLFIKVAAGGIDPLGIAAGRLVVAACCLLLPAVVRSVAWPRTRAAWGKIVMLSLGGQIFPFLMLGLAGHLTTSVDMALMMGAAPLVTFLIARVVPPGEPWTLRAAAGLGLGFVGVVIALSPPVDVLPGGTDGHLIGRLCALLAAVGYAVGAIVSRNLSREVGATMIVTASMSLSAAVAAASWLALWGASAAAVLETVSTASIVALVVLGVVNTAFAYVVYVRLIHTAGAVFASLNNYLVPVFGLVVGAVALSEPVGPAALAGLALILGGVLLVRVGSGRAR</sequence>
<dbReference type="AlphaFoldDB" id="A0A9X5AQK3"/>
<comment type="caution">
    <text evidence="9">The sequence shown here is derived from an EMBL/GenBank/DDBJ whole genome shotgun (WGS) entry which is preliminary data.</text>
</comment>
<evidence type="ECO:0000313" key="9">
    <source>
        <dbReference type="EMBL" id="MTW15121.1"/>
    </source>
</evidence>
<evidence type="ECO:0000259" key="8">
    <source>
        <dbReference type="Pfam" id="PF00892"/>
    </source>
</evidence>
<keyword evidence="3 7" id="KW-0812">Transmembrane</keyword>
<protein>
    <submittedName>
        <fullName evidence="9">EamA family transporter</fullName>
    </submittedName>
</protein>
<comment type="subcellular location">
    <subcellularLocation>
        <location evidence="1">Membrane</location>
        <topology evidence="1">Multi-pass membrane protein</topology>
    </subcellularLocation>
</comment>
<dbReference type="Proteomes" id="UP000438991">
    <property type="component" value="Unassembled WGS sequence"/>
</dbReference>
<name>A0A9X5AQK3_9BRAD</name>
<dbReference type="InterPro" id="IPR050638">
    <property type="entry name" value="AA-Vitamin_Transporters"/>
</dbReference>
<feature type="transmembrane region" description="Helical" evidence="7">
    <location>
        <begin position="223"/>
        <end position="241"/>
    </location>
</feature>
<feature type="transmembrane region" description="Helical" evidence="7">
    <location>
        <begin position="374"/>
        <end position="398"/>
    </location>
</feature>
<keyword evidence="5 7" id="KW-0472">Membrane</keyword>
<dbReference type="EMBL" id="WNKV01000002">
    <property type="protein sequence ID" value="MTW15121.1"/>
    <property type="molecule type" value="Genomic_DNA"/>
</dbReference>
<evidence type="ECO:0000256" key="3">
    <source>
        <dbReference type="ARBA" id="ARBA00022692"/>
    </source>
</evidence>
<feature type="transmembrane region" description="Helical" evidence="7">
    <location>
        <begin position="347"/>
        <end position="367"/>
    </location>
</feature>
<dbReference type="PANTHER" id="PTHR32322">
    <property type="entry name" value="INNER MEMBRANE TRANSPORTER"/>
    <property type="match status" value="1"/>
</dbReference>
<feature type="domain" description="EamA" evidence="8">
    <location>
        <begin position="282"/>
        <end position="420"/>
    </location>
</feature>
<dbReference type="GO" id="GO:0016020">
    <property type="term" value="C:membrane"/>
    <property type="evidence" value="ECO:0007669"/>
    <property type="project" value="UniProtKB-SubCell"/>
</dbReference>
<organism evidence="9 10">
    <name type="scientific">Rhodoplanes serenus</name>
    <dbReference type="NCBI Taxonomy" id="200615"/>
    <lineage>
        <taxon>Bacteria</taxon>
        <taxon>Pseudomonadati</taxon>
        <taxon>Pseudomonadota</taxon>
        <taxon>Alphaproteobacteria</taxon>
        <taxon>Hyphomicrobiales</taxon>
        <taxon>Nitrobacteraceae</taxon>
        <taxon>Rhodoplanes</taxon>
    </lineage>
</organism>
<feature type="transmembrane region" description="Helical" evidence="7">
    <location>
        <begin position="281"/>
        <end position="300"/>
    </location>
</feature>
<dbReference type="InterPro" id="IPR037185">
    <property type="entry name" value="EmrE-like"/>
</dbReference>
<keyword evidence="4 7" id="KW-1133">Transmembrane helix</keyword>